<evidence type="ECO:0000256" key="1">
    <source>
        <dbReference type="ARBA" id="ARBA00012787"/>
    </source>
</evidence>
<dbReference type="InterPro" id="IPR015225">
    <property type="entry name" value="tRNA_psdUridine_synth_fam2_C"/>
</dbReference>
<dbReference type="Gene3D" id="2.30.130.10">
    <property type="entry name" value="PUA domain"/>
    <property type="match status" value="1"/>
</dbReference>
<dbReference type="CDD" id="cd02573">
    <property type="entry name" value="PseudoU_synth_EcTruB"/>
    <property type="match status" value="1"/>
</dbReference>
<dbReference type="Gene3D" id="3.30.2350.10">
    <property type="entry name" value="Pseudouridine synthase"/>
    <property type="match status" value="1"/>
</dbReference>
<dbReference type="Pfam" id="PF01509">
    <property type="entry name" value="TruB_N"/>
    <property type="match status" value="1"/>
</dbReference>
<dbReference type="SUPFAM" id="SSF55120">
    <property type="entry name" value="Pseudouridine synthase"/>
    <property type="match status" value="1"/>
</dbReference>
<keyword evidence="3" id="KW-0413">Isomerase</keyword>
<dbReference type="PANTHER" id="PTHR13767:SF2">
    <property type="entry name" value="PSEUDOURIDYLATE SYNTHASE TRUB1"/>
    <property type="match status" value="1"/>
</dbReference>
<dbReference type="AlphaFoldDB" id="A0A6J6MX79"/>
<dbReference type="GO" id="GO:0006400">
    <property type="term" value="P:tRNA modification"/>
    <property type="evidence" value="ECO:0007669"/>
    <property type="project" value="TreeGrafter"/>
</dbReference>
<dbReference type="InterPro" id="IPR036974">
    <property type="entry name" value="PUA_sf"/>
</dbReference>
<dbReference type="PANTHER" id="PTHR13767">
    <property type="entry name" value="TRNA-PSEUDOURIDINE SYNTHASE"/>
    <property type="match status" value="1"/>
</dbReference>
<dbReference type="GO" id="GO:1990481">
    <property type="term" value="P:mRNA pseudouridine synthesis"/>
    <property type="evidence" value="ECO:0007669"/>
    <property type="project" value="TreeGrafter"/>
</dbReference>
<dbReference type="Pfam" id="PF09142">
    <property type="entry name" value="TruB_C"/>
    <property type="match status" value="1"/>
</dbReference>
<dbReference type="NCBIfam" id="TIGR00431">
    <property type="entry name" value="TruB"/>
    <property type="match status" value="1"/>
</dbReference>
<dbReference type="HAMAP" id="MF_01080">
    <property type="entry name" value="TruB_bact"/>
    <property type="match status" value="1"/>
</dbReference>
<dbReference type="InterPro" id="IPR015947">
    <property type="entry name" value="PUA-like_sf"/>
</dbReference>
<gene>
    <name evidence="6" type="ORF">UFOPK2372_00073</name>
</gene>
<evidence type="ECO:0000256" key="2">
    <source>
        <dbReference type="ARBA" id="ARBA00022694"/>
    </source>
</evidence>
<proteinExistence type="inferred from homology"/>
<feature type="domain" description="tRNA pseudouridine synthase II TruB subfamily 2 C-terminal" evidence="5">
    <location>
        <begin position="238"/>
        <end position="292"/>
    </location>
</feature>
<dbReference type="EMBL" id="CAEZXJ010000004">
    <property type="protein sequence ID" value="CAB4678442.1"/>
    <property type="molecule type" value="Genomic_DNA"/>
</dbReference>
<protein>
    <recommendedName>
        <fullName evidence="1">tRNA pseudouridine(55) synthase</fullName>
        <ecNumber evidence="1">5.4.99.25</ecNumber>
    </recommendedName>
</protein>
<dbReference type="GO" id="GO:0003723">
    <property type="term" value="F:RNA binding"/>
    <property type="evidence" value="ECO:0007669"/>
    <property type="project" value="InterPro"/>
</dbReference>
<dbReference type="InterPro" id="IPR014780">
    <property type="entry name" value="tRNA_psdUridine_synth_TruB"/>
</dbReference>
<dbReference type="InterPro" id="IPR002501">
    <property type="entry name" value="PsdUridine_synth_N"/>
</dbReference>
<name>A0A6J6MX79_9ZZZZ</name>
<evidence type="ECO:0000259" key="5">
    <source>
        <dbReference type="Pfam" id="PF09142"/>
    </source>
</evidence>
<dbReference type="InterPro" id="IPR020103">
    <property type="entry name" value="PsdUridine_synth_cat_dom_sf"/>
</dbReference>
<dbReference type="EC" id="5.4.99.25" evidence="1"/>
<dbReference type="SUPFAM" id="SSF88697">
    <property type="entry name" value="PUA domain-like"/>
    <property type="match status" value="1"/>
</dbReference>
<sequence>MSTTDGFVVVDKAGAMTSHDVVAVGRRVLGTRKVGHAGTLDPMATGILILGFGHGTRLLQYITDGDKSYRATIALGAATVTDDVEGDIISEASSSDLLKVTDEDIKKVLSEMRGVISQRPSSVSAVKVDGKRAHERVRAGEVFELASREVTISQLDVTDIRRTENAIEVDIEVTCSAGTFIRAIARDLGNALNIGGHLTFLRRSRVASFGEDVATPFAKFKSGDFKALGLVEVARKIFQVREINSVESQELSFGRKISASPSAQIYAAISETNQLIALLENREDGAKPIAVFAPAN</sequence>
<feature type="domain" description="Pseudouridine synthase II N-terminal" evidence="4">
    <location>
        <begin position="26"/>
        <end position="181"/>
    </location>
</feature>
<accession>A0A6J6MX79</accession>
<organism evidence="6">
    <name type="scientific">freshwater metagenome</name>
    <dbReference type="NCBI Taxonomy" id="449393"/>
    <lineage>
        <taxon>unclassified sequences</taxon>
        <taxon>metagenomes</taxon>
        <taxon>ecological metagenomes</taxon>
    </lineage>
</organism>
<reference evidence="6" key="1">
    <citation type="submission" date="2020-05" db="EMBL/GenBank/DDBJ databases">
        <authorList>
            <person name="Chiriac C."/>
            <person name="Salcher M."/>
            <person name="Ghai R."/>
            <person name="Kavagutti S V."/>
        </authorList>
    </citation>
    <scope>NUCLEOTIDE SEQUENCE</scope>
</reference>
<evidence type="ECO:0000313" key="6">
    <source>
        <dbReference type="EMBL" id="CAB4678442.1"/>
    </source>
</evidence>
<keyword evidence="2" id="KW-0819">tRNA processing</keyword>
<evidence type="ECO:0000259" key="4">
    <source>
        <dbReference type="Pfam" id="PF01509"/>
    </source>
</evidence>
<evidence type="ECO:0000256" key="3">
    <source>
        <dbReference type="ARBA" id="ARBA00023235"/>
    </source>
</evidence>
<dbReference type="GO" id="GO:0160148">
    <property type="term" value="F:tRNA pseudouridine(55) synthase activity"/>
    <property type="evidence" value="ECO:0007669"/>
    <property type="project" value="UniProtKB-EC"/>
</dbReference>